<feature type="compositionally biased region" description="Basic residues" evidence="1">
    <location>
        <begin position="752"/>
        <end position="767"/>
    </location>
</feature>
<dbReference type="KEGG" id="cre:CHLRE_08g385550v5"/>
<feature type="compositionally biased region" description="Pro residues" evidence="1">
    <location>
        <begin position="703"/>
        <end position="751"/>
    </location>
</feature>
<organism evidence="2 3">
    <name type="scientific">Chlamydomonas reinhardtii</name>
    <name type="common">Chlamydomonas smithii</name>
    <dbReference type="NCBI Taxonomy" id="3055"/>
    <lineage>
        <taxon>Eukaryota</taxon>
        <taxon>Viridiplantae</taxon>
        <taxon>Chlorophyta</taxon>
        <taxon>core chlorophytes</taxon>
        <taxon>Chlorophyceae</taxon>
        <taxon>CS clade</taxon>
        <taxon>Chlamydomonadales</taxon>
        <taxon>Chlamydomonadaceae</taxon>
        <taxon>Chlamydomonas</taxon>
    </lineage>
</organism>
<feature type="compositionally biased region" description="Pro residues" evidence="1">
    <location>
        <begin position="768"/>
        <end position="777"/>
    </location>
</feature>
<evidence type="ECO:0008006" key="4">
    <source>
        <dbReference type="Google" id="ProtNLM"/>
    </source>
</evidence>
<proteinExistence type="predicted"/>
<dbReference type="PRINTS" id="PR01217">
    <property type="entry name" value="PRICHEXTENSN"/>
</dbReference>
<dbReference type="Proteomes" id="UP000006906">
    <property type="component" value="Chromosome 8"/>
</dbReference>
<reference evidence="2 3" key="1">
    <citation type="journal article" date="2007" name="Science">
        <title>The Chlamydomonas genome reveals the evolution of key animal and plant functions.</title>
        <authorList>
            <person name="Merchant S.S."/>
            <person name="Prochnik S.E."/>
            <person name="Vallon O."/>
            <person name="Harris E.H."/>
            <person name="Karpowicz S.J."/>
            <person name="Witman G.B."/>
            <person name="Terry A."/>
            <person name="Salamov A."/>
            <person name="Fritz-Laylin L.K."/>
            <person name="Marechal-Drouard L."/>
            <person name="Marshall W.F."/>
            <person name="Qu L.H."/>
            <person name="Nelson D.R."/>
            <person name="Sanderfoot A.A."/>
            <person name="Spalding M.H."/>
            <person name="Kapitonov V.V."/>
            <person name="Ren Q."/>
            <person name="Ferris P."/>
            <person name="Lindquist E."/>
            <person name="Shapiro H."/>
            <person name="Lucas S.M."/>
            <person name="Grimwood J."/>
            <person name="Schmutz J."/>
            <person name="Cardol P."/>
            <person name="Cerutti H."/>
            <person name="Chanfreau G."/>
            <person name="Chen C.L."/>
            <person name="Cognat V."/>
            <person name="Croft M.T."/>
            <person name="Dent R."/>
            <person name="Dutcher S."/>
            <person name="Fernandez E."/>
            <person name="Fukuzawa H."/>
            <person name="Gonzalez-Ballester D."/>
            <person name="Gonzalez-Halphen D."/>
            <person name="Hallmann A."/>
            <person name="Hanikenne M."/>
            <person name="Hippler M."/>
            <person name="Inwood W."/>
            <person name="Jabbari K."/>
            <person name="Kalanon M."/>
            <person name="Kuras R."/>
            <person name="Lefebvre P.A."/>
            <person name="Lemaire S.D."/>
            <person name="Lobanov A.V."/>
            <person name="Lohr M."/>
            <person name="Manuell A."/>
            <person name="Meier I."/>
            <person name="Mets L."/>
            <person name="Mittag M."/>
            <person name="Mittelmeier T."/>
            <person name="Moroney J.V."/>
            <person name="Moseley J."/>
            <person name="Napoli C."/>
            <person name="Nedelcu A.M."/>
            <person name="Niyogi K."/>
            <person name="Novoselov S.V."/>
            <person name="Paulsen I.T."/>
            <person name="Pazour G."/>
            <person name="Purton S."/>
            <person name="Ral J.P."/>
            <person name="Riano-Pachon D.M."/>
            <person name="Riekhof W."/>
            <person name="Rymarquis L."/>
            <person name="Schroda M."/>
            <person name="Stern D."/>
            <person name="Umen J."/>
            <person name="Willows R."/>
            <person name="Wilson N."/>
            <person name="Zimmer S.L."/>
            <person name="Allmer J."/>
            <person name="Balk J."/>
            <person name="Bisova K."/>
            <person name="Chen C.J."/>
            <person name="Elias M."/>
            <person name="Gendler K."/>
            <person name="Hauser C."/>
            <person name="Lamb M.R."/>
            <person name="Ledford H."/>
            <person name="Long J.C."/>
            <person name="Minagawa J."/>
            <person name="Page M.D."/>
            <person name="Pan J."/>
            <person name="Pootakham W."/>
            <person name="Roje S."/>
            <person name="Rose A."/>
            <person name="Stahlberg E."/>
            <person name="Terauchi A.M."/>
            <person name="Yang P."/>
            <person name="Ball S."/>
            <person name="Bowler C."/>
            <person name="Dieckmann C.L."/>
            <person name="Gladyshev V.N."/>
            <person name="Green P."/>
            <person name="Jorgensen R."/>
            <person name="Mayfield S."/>
            <person name="Mueller-Roeber B."/>
            <person name="Rajamani S."/>
            <person name="Sayre R.T."/>
            <person name="Brokstein P."/>
            <person name="Dubchak I."/>
            <person name="Goodstein D."/>
            <person name="Hornick L."/>
            <person name="Huang Y.W."/>
            <person name="Jhaveri J."/>
            <person name="Luo Y."/>
            <person name="Martinez D."/>
            <person name="Ngau W.C."/>
            <person name="Otillar B."/>
            <person name="Poliakov A."/>
            <person name="Porter A."/>
            <person name="Szajkowski L."/>
            <person name="Werner G."/>
            <person name="Zhou K."/>
            <person name="Grigoriev I.V."/>
            <person name="Rokhsar D.S."/>
            <person name="Grossman A.R."/>
        </authorList>
    </citation>
    <scope>NUCLEOTIDE SEQUENCE [LARGE SCALE GENOMIC DNA]</scope>
    <source>
        <strain evidence="3">CC-503</strain>
    </source>
</reference>
<evidence type="ECO:0000313" key="2">
    <source>
        <dbReference type="EMBL" id="PNW80288.1"/>
    </source>
</evidence>
<dbReference type="GeneID" id="5719787"/>
<dbReference type="ExpressionAtlas" id="A0A2K3DID0">
    <property type="expression patterns" value="baseline and differential"/>
</dbReference>
<dbReference type="InParanoid" id="A0A2K3DID0"/>
<name>A0A2K3DID0_CHLRE</name>
<feature type="region of interest" description="Disordered" evidence="1">
    <location>
        <begin position="615"/>
        <end position="787"/>
    </location>
</feature>
<feature type="compositionally biased region" description="Low complexity" evidence="1">
    <location>
        <begin position="691"/>
        <end position="702"/>
    </location>
</feature>
<sequence length="787" mass="78842">MTTGIAWFWRPDGASVVAEQGRPQSCGERLRQVHGPYAPASAAEEHRWCTGADGTEACNRTASTHDTARCAAASGPLCPAAAGHRTTAGAPPCSCSHHQVAGCDAACSSCSSAPQHTAADTSTAPDGSPRSTAGHTTSSGSSNSGTGGDQGCQRRHRPQSPIRRRRCHLACSPLAPLATWWLTALLAALAGGPLRGLGPAPAAAQYTAVLDLYSLPGSFDLMSDCPTLLYDIMMQLPYRPSRATCDTLGGGAQISASMAYVQAEGLQDLMARLGSAALWRLAAGLLGPGCGWGAAVAAASTPGSSPVVAGELRVCAWGAGGASQPFLPNSPLGALHAKTCSPDLVLAEAACPPPPPPPLSPPPSPPPPNPLSPPPPSPPPPPPPSPLPPSPQPPSPAPPSPTPPSPAPPSPTPPSPLPPSPPPPPPPPSPEPSPPPLPPQPRPPSPPPPPPPSPPAPPPSPKPDWLRLTVLLPAWAPAPTSAGCNALVPAVAAFAAAATGTPGVVPDSGLGCVVQLAGSGSSGSAFNAYVVQGPAYSFPIAAAVANALTVSPSFITAAAGLPCGTALSLSAQAASASVACGALADDRAHAAALPAPGVPYTSNWLLCCQAPPLPPSPPSPPPSPPSPPPSPVPPRPPSPQPPQPPSPEPPSPAPPSPPHPSPTPPRMPPGRPPQWPAASSPPPRPPPRSPLPAITETTQAPPTRRPPPPRPQPPSPSPPEELAPPPWHEDASPPPPPPSPSPSPRPPSPRPPPKKKPAKGKGGKKQKAPPPPPAPPPGKRRGAAGRR</sequence>
<keyword evidence="3" id="KW-1185">Reference proteome</keyword>
<feature type="region of interest" description="Disordered" evidence="1">
    <location>
        <begin position="351"/>
        <end position="462"/>
    </location>
</feature>
<feature type="compositionally biased region" description="Low complexity" evidence="1">
    <location>
        <begin position="131"/>
        <end position="144"/>
    </location>
</feature>
<dbReference type="RefSeq" id="XP_042922360.1">
    <property type="nucleotide sequence ID" value="XM_043065359.1"/>
</dbReference>
<feature type="compositionally biased region" description="Pro residues" evidence="1">
    <location>
        <begin position="615"/>
        <end position="690"/>
    </location>
</feature>
<dbReference type="AlphaFoldDB" id="A0A2K3DID0"/>
<evidence type="ECO:0000313" key="3">
    <source>
        <dbReference type="Proteomes" id="UP000006906"/>
    </source>
</evidence>
<feature type="region of interest" description="Disordered" evidence="1">
    <location>
        <begin position="118"/>
        <end position="160"/>
    </location>
</feature>
<accession>A0A2K3DID0</accession>
<dbReference type="EMBL" id="CM008969">
    <property type="protein sequence ID" value="PNW80288.1"/>
    <property type="molecule type" value="Genomic_DNA"/>
</dbReference>
<protein>
    <recommendedName>
        <fullName evidence="4">Pherophorin domain-containing protein</fullName>
    </recommendedName>
</protein>
<gene>
    <name evidence="2" type="ORF">CHLRE_08g385550v5</name>
</gene>
<dbReference type="Gramene" id="PNW80288">
    <property type="protein sequence ID" value="PNW80288"/>
    <property type="gene ID" value="CHLRE_08g385550v5"/>
</dbReference>
<evidence type="ECO:0000256" key="1">
    <source>
        <dbReference type="SAM" id="MobiDB-lite"/>
    </source>
</evidence>
<feature type="compositionally biased region" description="Basic residues" evidence="1">
    <location>
        <begin position="778"/>
        <end position="787"/>
    </location>
</feature>
<dbReference type="OrthoDB" id="552845at2759"/>
<dbReference type="OMA" id="WHEDASP"/>